<accession>A0A221SW79</accession>
<dbReference type="Proteomes" id="UP000259030">
    <property type="component" value="Chromosome"/>
</dbReference>
<proteinExistence type="predicted"/>
<evidence type="ECO:0000313" key="1">
    <source>
        <dbReference type="EMBL" id="ASN80907.1"/>
    </source>
</evidence>
<organism evidence="1 2">
    <name type="scientific">Deinococcus ficus</name>
    <dbReference type="NCBI Taxonomy" id="317577"/>
    <lineage>
        <taxon>Bacteria</taxon>
        <taxon>Thermotogati</taxon>
        <taxon>Deinococcota</taxon>
        <taxon>Deinococci</taxon>
        <taxon>Deinococcales</taxon>
        <taxon>Deinococcaceae</taxon>
        <taxon>Deinococcus</taxon>
    </lineage>
</organism>
<reference evidence="1 2" key="1">
    <citation type="submission" date="2017-05" db="EMBL/GenBank/DDBJ databases">
        <title>The complete genome sequence of Deinococcus ficus isolated from the rhizosphere of the Ficus religiosa L. in Taiwan.</title>
        <authorList>
            <person name="Wu K.-M."/>
            <person name="Liao T.-L."/>
            <person name="Liu Y.-M."/>
            <person name="Young C.-C."/>
            <person name="Tsai S.-F."/>
        </authorList>
    </citation>
    <scope>NUCLEOTIDE SEQUENCE [LARGE SCALE GENOMIC DNA]</scope>
    <source>
        <strain evidence="1 2">CC-FR2-10</strain>
    </source>
</reference>
<dbReference type="EMBL" id="CP021081">
    <property type="protein sequence ID" value="ASN80907.1"/>
    <property type="molecule type" value="Genomic_DNA"/>
</dbReference>
<dbReference type="STRING" id="317577.GCA_000419625_02366"/>
<gene>
    <name evidence="1" type="ORF">DFI_07760</name>
</gene>
<dbReference type="RefSeq" id="WP_027461664.1">
    <property type="nucleotide sequence ID" value="NZ_CP021081.1"/>
</dbReference>
<sequence>MTTPTPDLTATVHALLRRVEALEAELKAVKDAQARDIPEDVMLAITAAVAATLGHRARVRQVHYRTDAAWSQQGRAAIQGHEVTHSIRRRPI</sequence>
<evidence type="ECO:0000313" key="2">
    <source>
        <dbReference type="Proteomes" id="UP000259030"/>
    </source>
</evidence>
<name>A0A221SW79_9DEIO</name>
<dbReference type="KEGG" id="dfc:DFI_07760"/>
<keyword evidence="2" id="KW-1185">Reference proteome</keyword>
<dbReference type="AlphaFoldDB" id="A0A221SW79"/>
<protein>
    <submittedName>
        <fullName evidence="1">Uncharacterized protein</fullName>
    </submittedName>
</protein>